<name>A0A4Y2UU78_ARAVE</name>
<dbReference type="AlphaFoldDB" id="A0A4Y2UU78"/>
<dbReference type="PANTHER" id="PTHR42648">
    <property type="entry name" value="TRANSPOSASE, PUTATIVE-RELATED"/>
    <property type="match status" value="1"/>
</dbReference>
<protein>
    <submittedName>
        <fullName evidence="2">Retrovirus-related Pol polyprotein from transposon TNT 1-94</fullName>
    </submittedName>
</protein>
<evidence type="ECO:0000313" key="3">
    <source>
        <dbReference type="Proteomes" id="UP000499080"/>
    </source>
</evidence>
<sequence>MTLNKFGRTLKVLRSDNGGEYIGKEIEDFLKEQGIVHQLTVPYSPQQNEVSERKNRTLIEMTRCLLSDANLPQRFWAEAAMTETYLQNFKAKFPSLVLSTVKFKRPGNQAFGQYLSVHKDSLSKPPTNRRLEEADVVDWPKMMKFKAS</sequence>
<keyword evidence="3" id="KW-1185">Reference proteome</keyword>
<dbReference type="InterPro" id="IPR036397">
    <property type="entry name" value="RNaseH_sf"/>
</dbReference>
<comment type="caution">
    <text evidence="2">The sequence shown here is derived from an EMBL/GenBank/DDBJ whole genome shotgun (WGS) entry which is preliminary data.</text>
</comment>
<proteinExistence type="predicted"/>
<dbReference type="PANTHER" id="PTHR42648:SF28">
    <property type="entry name" value="TRANSPOSON-ENCODED PROTEIN WITH RIBONUCLEASE H-LIKE AND RETROVIRUS ZINC FINGER-LIKE DOMAINS"/>
    <property type="match status" value="1"/>
</dbReference>
<dbReference type="EMBL" id="BGPR01039193">
    <property type="protein sequence ID" value="GBO15120.1"/>
    <property type="molecule type" value="Genomic_DNA"/>
</dbReference>
<gene>
    <name evidence="2" type="primary">POLX_979</name>
    <name evidence="2" type="ORF">AVEN_22752_1</name>
</gene>
<dbReference type="Proteomes" id="UP000499080">
    <property type="component" value="Unassembled WGS sequence"/>
</dbReference>
<dbReference type="Gene3D" id="3.30.420.10">
    <property type="entry name" value="Ribonuclease H-like superfamily/Ribonuclease H"/>
    <property type="match status" value="1"/>
</dbReference>
<evidence type="ECO:0000259" key="1">
    <source>
        <dbReference type="PROSITE" id="PS50994"/>
    </source>
</evidence>
<accession>A0A4Y2UU78</accession>
<dbReference type="InterPro" id="IPR012337">
    <property type="entry name" value="RNaseH-like_sf"/>
</dbReference>
<feature type="domain" description="Integrase catalytic" evidence="1">
    <location>
        <begin position="1"/>
        <end position="114"/>
    </location>
</feature>
<dbReference type="InterPro" id="IPR001584">
    <property type="entry name" value="Integrase_cat-core"/>
</dbReference>
<dbReference type="PROSITE" id="PS50994">
    <property type="entry name" value="INTEGRASE"/>
    <property type="match status" value="1"/>
</dbReference>
<reference evidence="2 3" key="1">
    <citation type="journal article" date="2019" name="Sci. Rep.">
        <title>Orb-weaving spider Araneus ventricosus genome elucidates the spidroin gene catalogue.</title>
        <authorList>
            <person name="Kono N."/>
            <person name="Nakamura H."/>
            <person name="Ohtoshi R."/>
            <person name="Moran D.A.P."/>
            <person name="Shinohara A."/>
            <person name="Yoshida Y."/>
            <person name="Fujiwara M."/>
            <person name="Mori M."/>
            <person name="Tomita M."/>
            <person name="Arakawa K."/>
        </authorList>
    </citation>
    <scope>NUCLEOTIDE SEQUENCE [LARGE SCALE GENOMIC DNA]</scope>
</reference>
<dbReference type="GO" id="GO:0003676">
    <property type="term" value="F:nucleic acid binding"/>
    <property type="evidence" value="ECO:0007669"/>
    <property type="project" value="InterPro"/>
</dbReference>
<dbReference type="OrthoDB" id="413361at2759"/>
<organism evidence="2 3">
    <name type="scientific">Araneus ventricosus</name>
    <name type="common">Orbweaver spider</name>
    <name type="synonym">Epeira ventricosa</name>
    <dbReference type="NCBI Taxonomy" id="182803"/>
    <lineage>
        <taxon>Eukaryota</taxon>
        <taxon>Metazoa</taxon>
        <taxon>Ecdysozoa</taxon>
        <taxon>Arthropoda</taxon>
        <taxon>Chelicerata</taxon>
        <taxon>Arachnida</taxon>
        <taxon>Araneae</taxon>
        <taxon>Araneomorphae</taxon>
        <taxon>Entelegynae</taxon>
        <taxon>Araneoidea</taxon>
        <taxon>Araneidae</taxon>
        <taxon>Araneus</taxon>
    </lineage>
</organism>
<dbReference type="SUPFAM" id="SSF53098">
    <property type="entry name" value="Ribonuclease H-like"/>
    <property type="match status" value="1"/>
</dbReference>
<evidence type="ECO:0000313" key="2">
    <source>
        <dbReference type="EMBL" id="GBO15120.1"/>
    </source>
</evidence>
<dbReference type="GO" id="GO:0015074">
    <property type="term" value="P:DNA integration"/>
    <property type="evidence" value="ECO:0007669"/>
    <property type="project" value="InterPro"/>
</dbReference>
<dbReference type="InterPro" id="IPR039537">
    <property type="entry name" value="Retrotran_Ty1/copia-like"/>
</dbReference>